<keyword evidence="4" id="KW-1185">Reference proteome</keyword>
<dbReference type="Gene3D" id="3.30.470.20">
    <property type="entry name" value="ATP-grasp fold, B domain"/>
    <property type="match status" value="1"/>
</dbReference>
<evidence type="ECO:0000259" key="2">
    <source>
        <dbReference type="PROSITE" id="PS50975"/>
    </source>
</evidence>
<accession>A0ABS3AV37</accession>
<organism evidence="3 4">
    <name type="scientific">Desulfotalea psychrophila</name>
    <dbReference type="NCBI Taxonomy" id="84980"/>
    <lineage>
        <taxon>Bacteria</taxon>
        <taxon>Pseudomonadati</taxon>
        <taxon>Thermodesulfobacteriota</taxon>
        <taxon>Desulfobulbia</taxon>
        <taxon>Desulfobulbales</taxon>
        <taxon>Desulfocapsaceae</taxon>
        <taxon>Desulfotalea</taxon>
    </lineage>
</organism>
<evidence type="ECO:0000256" key="1">
    <source>
        <dbReference type="PROSITE-ProRule" id="PRU00409"/>
    </source>
</evidence>
<dbReference type="InterPro" id="IPR011761">
    <property type="entry name" value="ATP-grasp"/>
</dbReference>
<dbReference type="PANTHER" id="PTHR21621:SF0">
    <property type="entry name" value="BETA-CITRYLGLUTAMATE SYNTHASE B-RELATED"/>
    <property type="match status" value="1"/>
</dbReference>
<dbReference type="InterPro" id="IPR039523">
    <property type="entry name" value="RimK-rel_E_lig_ATP-grasp"/>
</dbReference>
<name>A0ABS3AV37_9BACT</name>
<reference evidence="3 4" key="1">
    <citation type="submission" date="2021-02" db="EMBL/GenBank/DDBJ databases">
        <title>Activity-based single-cell genomes from oceanic crustal fluid captures similar information to metagenomic and metatranscriptomic surveys with orders of magnitude less sampling.</title>
        <authorList>
            <person name="D'Angelo T.S."/>
            <person name="Orcutt B.N."/>
        </authorList>
    </citation>
    <scope>NUCLEOTIDE SEQUENCE [LARGE SCALE GENOMIC DNA]</scope>
    <source>
        <strain evidence="3">AH-315-G02</strain>
    </source>
</reference>
<evidence type="ECO:0000313" key="4">
    <source>
        <dbReference type="Proteomes" id="UP000717534"/>
    </source>
</evidence>
<comment type="caution">
    <text evidence="3">The sequence shown here is derived from an EMBL/GenBank/DDBJ whole genome shotgun (WGS) entry which is preliminary data.</text>
</comment>
<evidence type="ECO:0000313" key="3">
    <source>
        <dbReference type="EMBL" id="MBN4068385.1"/>
    </source>
</evidence>
<protein>
    <recommendedName>
        <fullName evidence="2">ATP-grasp domain-containing protein</fullName>
    </recommendedName>
</protein>
<feature type="domain" description="ATP-grasp" evidence="2">
    <location>
        <begin position="18"/>
        <end position="267"/>
    </location>
</feature>
<sequence>MVQRYEYQILFNDKEFWEQFCQGLQLKIPHYFGVLEPGLRCHEKLKNFLADSSGSKIIMKPIQGHAGRGIMLAQYGSEGIEIKTPTMTYSLTKFQLMTKCVVQEFIEQHPLVAEFSSSSVNTIRIVTLLTKNNDVVLVSGSMRFGQADSFVDNWSAGGVSVGVDIENGILKKYAYDKQGNRYTEHPVSRKIFEGFRIPKWGSVVKIARRIQEVSSFYRLVGCDVAITESGPVLIEANANPDIVYQEQTSGPILADKTVFDEFVKYDLLINKHQRTLYE</sequence>
<dbReference type="InterPro" id="IPR013815">
    <property type="entry name" value="ATP_grasp_subdomain_1"/>
</dbReference>
<dbReference type="SUPFAM" id="SSF56059">
    <property type="entry name" value="Glutathione synthetase ATP-binding domain-like"/>
    <property type="match status" value="1"/>
</dbReference>
<dbReference type="Pfam" id="PF14397">
    <property type="entry name" value="ATPgrasp_ST"/>
    <property type="match status" value="1"/>
</dbReference>
<dbReference type="PROSITE" id="PS50975">
    <property type="entry name" value="ATP_GRASP"/>
    <property type="match status" value="1"/>
</dbReference>
<dbReference type="PANTHER" id="PTHR21621">
    <property type="entry name" value="RIBOSOMAL PROTEIN S6 MODIFICATION PROTEIN"/>
    <property type="match status" value="1"/>
</dbReference>
<keyword evidence="1" id="KW-0067">ATP-binding</keyword>
<keyword evidence="1" id="KW-0547">Nucleotide-binding</keyword>
<dbReference type="Gene3D" id="3.30.1490.20">
    <property type="entry name" value="ATP-grasp fold, A domain"/>
    <property type="match status" value="1"/>
</dbReference>
<dbReference type="Proteomes" id="UP000717534">
    <property type="component" value="Unassembled WGS sequence"/>
</dbReference>
<proteinExistence type="predicted"/>
<dbReference type="EMBL" id="JAFITO010000013">
    <property type="protein sequence ID" value="MBN4068385.1"/>
    <property type="molecule type" value="Genomic_DNA"/>
</dbReference>
<gene>
    <name evidence="3" type="ORF">JYU06_02525</name>
</gene>